<gene>
    <name evidence="6" type="ORF">FHS03_003301</name>
</gene>
<feature type="domain" description="HTH araC/xylS-type" evidence="5">
    <location>
        <begin position="146"/>
        <end position="243"/>
    </location>
</feature>
<proteinExistence type="predicted"/>
<dbReference type="AlphaFoldDB" id="A0A7W5BBQ4"/>
<reference evidence="6 7" key="1">
    <citation type="submission" date="2020-08" db="EMBL/GenBank/DDBJ databases">
        <title>Genomic Encyclopedia of Type Strains, Phase III (KMG-III): the genomes of soil and plant-associated and newly described type strains.</title>
        <authorList>
            <person name="Whitman W."/>
        </authorList>
    </citation>
    <scope>NUCLEOTIDE SEQUENCE [LARGE SCALE GENOMIC DNA]</scope>
    <source>
        <strain evidence="6 7">CECT 8897</strain>
    </source>
</reference>
<dbReference type="PANTHER" id="PTHR11019">
    <property type="entry name" value="HTH-TYPE TRANSCRIPTIONAL REGULATOR NIMR"/>
    <property type="match status" value="1"/>
</dbReference>
<evidence type="ECO:0000256" key="3">
    <source>
        <dbReference type="ARBA" id="ARBA00023125"/>
    </source>
</evidence>
<evidence type="ECO:0000256" key="4">
    <source>
        <dbReference type="ARBA" id="ARBA00023163"/>
    </source>
</evidence>
<dbReference type="PROSITE" id="PS01124">
    <property type="entry name" value="HTH_ARAC_FAMILY_2"/>
    <property type="match status" value="1"/>
</dbReference>
<protein>
    <submittedName>
        <fullName evidence="6">AraC-like DNA-binding protein</fullName>
    </submittedName>
</protein>
<dbReference type="SUPFAM" id="SSF51182">
    <property type="entry name" value="RmlC-like cupins"/>
    <property type="match status" value="1"/>
</dbReference>
<dbReference type="Proteomes" id="UP000541535">
    <property type="component" value="Unassembled WGS sequence"/>
</dbReference>
<keyword evidence="7" id="KW-1185">Reference proteome</keyword>
<dbReference type="EMBL" id="JACHXD010000009">
    <property type="protein sequence ID" value="MBB3120237.1"/>
    <property type="molecule type" value="Genomic_DNA"/>
</dbReference>
<keyword evidence="1" id="KW-0678">Repressor</keyword>
<dbReference type="PANTHER" id="PTHR11019:SF159">
    <property type="entry name" value="TRANSCRIPTIONAL REGULATOR-RELATED"/>
    <property type="match status" value="1"/>
</dbReference>
<dbReference type="CDD" id="cd06124">
    <property type="entry name" value="cupin_NimR-like_N"/>
    <property type="match status" value="1"/>
</dbReference>
<keyword evidence="4" id="KW-0804">Transcription</keyword>
<evidence type="ECO:0000313" key="6">
    <source>
        <dbReference type="EMBL" id="MBB3120237.1"/>
    </source>
</evidence>
<organism evidence="6 7">
    <name type="scientific">Pseudoduganella violacea</name>
    <dbReference type="NCBI Taxonomy" id="1715466"/>
    <lineage>
        <taxon>Bacteria</taxon>
        <taxon>Pseudomonadati</taxon>
        <taxon>Pseudomonadota</taxon>
        <taxon>Betaproteobacteria</taxon>
        <taxon>Burkholderiales</taxon>
        <taxon>Oxalobacteraceae</taxon>
        <taxon>Telluria group</taxon>
        <taxon>Pseudoduganella</taxon>
    </lineage>
</organism>
<evidence type="ECO:0000256" key="2">
    <source>
        <dbReference type="ARBA" id="ARBA00023015"/>
    </source>
</evidence>
<sequence length="245" mass="26729">MTSFLSALLVQNDAGRITASHSHARGQLFGAQRGLLTVGAGDSLWVVPATHAVWVPPHCPHSLHSHGAFAGWSVYVDDAACAGLPRQPCVMQASGLLREAVLRAAQWVEGEFDAARQRVAGVILDEVASLPRASLVLPMPADARLRRIAQAIAADLADKRRMEDWAAWAGMAPRTLARRFLSETGFSFADWRQRARLMRALEMLAAQRSVTAIALDLGYDNVSAFIAMFKRSFGVTPSRYFSETE</sequence>
<dbReference type="InterPro" id="IPR018062">
    <property type="entry name" value="HTH_AraC-typ_CS"/>
</dbReference>
<dbReference type="Pfam" id="PF12833">
    <property type="entry name" value="HTH_18"/>
    <property type="match status" value="1"/>
</dbReference>
<dbReference type="PROSITE" id="PS00041">
    <property type="entry name" value="HTH_ARAC_FAMILY_1"/>
    <property type="match status" value="1"/>
</dbReference>
<dbReference type="Gene3D" id="1.10.10.60">
    <property type="entry name" value="Homeodomain-like"/>
    <property type="match status" value="1"/>
</dbReference>
<dbReference type="InterPro" id="IPR020449">
    <property type="entry name" value="Tscrpt_reg_AraC-type_HTH"/>
</dbReference>
<name>A0A7W5BBQ4_9BURK</name>
<evidence type="ECO:0000256" key="1">
    <source>
        <dbReference type="ARBA" id="ARBA00022491"/>
    </source>
</evidence>
<evidence type="ECO:0000313" key="7">
    <source>
        <dbReference type="Proteomes" id="UP000541535"/>
    </source>
</evidence>
<dbReference type="SMART" id="SM00342">
    <property type="entry name" value="HTH_ARAC"/>
    <property type="match status" value="1"/>
</dbReference>
<dbReference type="SUPFAM" id="SSF46689">
    <property type="entry name" value="Homeodomain-like"/>
    <property type="match status" value="1"/>
</dbReference>
<dbReference type="InterPro" id="IPR011051">
    <property type="entry name" value="RmlC_Cupin_sf"/>
</dbReference>
<evidence type="ECO:0000259" key="5">
    <source>
        <dbReference type="PROSITE" id="PS01124"/>
    </source>
</evidence>
<accession>A0A7W5BBQ4</accession>
<keyword evidence="3 6" id="KW-0238">DNA-binding</keyword>
<dbReference type="InterPro" id="IPR009057">
    <property type="entry name" value="Homeodomain-like_sf"/>
</dbReference>
<dbReference type="RefSeq" id="WP_183441994.1">
    <property type="nucleotide sequence ID" value="NZ_JACHXD010000009.1"/>
</dbReference>
<dbReference type="GO" id="GO:0003700">
    <property type="term" value="F:DNA-binding transcription factor activity"/>
    <property type="evidence" value="ECO:0007669"/>
    <property type="project" value="InterPro"/>
</dbReference>
<comment type="caution">
    <text evidence="6">The sequence shown here is derived from an EMBL/GenBank/DDBJ whole genome shotgun (WGS) entry which is preliminary data.</text>
</comment>
<dbReference type="FunFam" id="1.10.10.60:FF:000132">
    <property type="entry name" value="AraC family transcriptional regulator"/>
    <property type="match status" value="1"/>
</dbReference>
<dbReference type="PRINTS" id="PR00032">
    <property type="entry name" value="HTHARAC"/>
</dbReference>
<keyword evidence="2" id="KW-0805">Transcription regulation</keyword>
<dbReference type="GO" id="GO:0043565">
    <property type="term" value="F:sequence-specific DNA binding"/>
    <property type="evidence" value="ECO:0007669"/>
    <property type="project" value="InterPro"/>
</dbReference>
<dbReference type="InterPro" id="IPR018060">
    <property type="entry name" value="HTH_AraC"/>
</dbReference>